<sequence length="68" mass="7668">MKRPKFLKPVWNNLAWVTQLSNTPSIASYVGTWAMSFQKLKALYSEFGTSLSRNETSKTNVQNVGSIN</sequence>
<gene>
    <name evidence="1" type="ORF">N7468_010201</name>
</gene>
<organism evidence="1 2">
    <name type="scientific">Penicillium chermesinum</name>
    <dbReference type="NCBI Taxonomy" id="63820"/>
    <lineage>
        <taxon>Eukaryota</taxon>
        <taxon>Fungi</taxon>
        <taxon>Dikarya</taxon>
        <taxon>Ascomycota</taxon>
        <taxon>Pezizomycotina</taxon>
        <taxon>Eurotiomycetes</taxon>
        <taxon>Eurotiomycetidae</taxon>
        <taxon>Eurotiales</taxon>
        <taxon>Aspergillaceae</taxon>
        <taxon>Penicillium</taxon>
    </lineage>
</organism>
<comment type="caution">
    <text evidence="1">The sequence shown here is derived from an EMBL/GenBank/DDBJ whole genome shotgun (WGS) entry which is preliminary data.</text>
</comment>
<dbReference type="Proteomes" id="UP001150941">
    <property type="component" value="Unassembled WGS sequence"/>
</dbReference>
<protein>
    <submittedName>
        <fullName evidence="1">Uncharacterized protein</fullName>
    </submittedName>
</protein>
<evidence type="ECO:0000313" key="1">
    <source>
        <dbReference type="EMBL" id="KAJ5217193.1"/>
    </source>
</evidence>
<evidence type="ECO:0000313" key="2">
    <source>
        <dbReference type="Proteomes" id="UP001150941"/>
    </source>
</evidence>
<reference evidence="1" key="2">
    <citation type="journal article" date="2023" name="IMA Fungus">
        <title>Comparative genomic study of the Penicillium genus elucidates a diverse pangenome and 15 lateral gene transfer events.</title>
        <authorList>
            <person name="Petersen C."/>
            <person name="Sorensen T."/>
            <person name="Nielsen M.R."/>
            <person name="Sondergaard T.E."/>
            <person name="Sorensen J.L."/>
            <person name="Fitzpatrick D.A."/>
            <person name="Frisvad J.C."/>
            <person name="Nielsen K.L."/>
        </authorList>
    </citation>
    <scope>NUCLEOTIDE SEQUENCE</scope>
    <source>
        <strain evidence="1">IBT 19713</strain>
    </source>
</reference>
<accession>A0A9W9NE76</accession>
<reference evidence="1" key="1">
    <citation type="submission" date="2022-11" db="EMBL/GenBank/DDBJ databases">
        <authorList>
            <person name="Petersen C."/>
        </authorList>
    </citation>
    <scope>NUCLEOTIDE SEQUENCE</scope>
    <source>
        <strain evidence="1">IBT 19713</strain>
    </source>
</reference>
<dbReference type="GeneID" id="83206800"/>
<name>A0A9W9NE76_9EURO</name>
<keyword evidence="2" id="KW-1185">Reference proteome</keyword>
<dbReference type="AlphaFoldDB" id="A0A9W9NE76"/>
<dbReference type="EMBL" id="JAPQKS010000008">
    <property type="protein sequence ID" value="KAJ5217193.1"/>
    <property type="molecule type" value="Genomic_DNA"/>
</dbReference>
<proteinExistence type="predicted"/>
<dbReference type="RefSeq" id="XP_058326064.1">
    <property type="nucleotide sequence ID" value="XM_058479496.1"/>
</dbReference>